<protein>
    <submittedName>
        <fullName evidence="1">Uncharacterized protein</fullName>
    </submittedName>
</protein>
<dbReference type="EMBL" id="JNHI01000003">
    <property type="protein sequence ID" value="KDS32695.1"/>
    <property type="molecule type" value="Genomic_DNA"/>
</dbReference>
<name>A0A078RBL8_PHOVU</name>
<dbReference type="PATRIC" id="fig|1339350.3.peg.868"/>
<comment type="caution">
    <text evidence="1">The sequence shown here is derived from an EMBL/GenBank/DDBJ whole genome shotgun (WGS) entry which is preliminary data.</text>
</comment>
<proteinExistence type="predicted"/>
<dbReference type="Proteomes" id="UP000028134">
    <property type="component" value="Unassembled WGS sequence"/>
</dbReference>
<sequence>MQAVKSRKGHTHFFEAKVAVPHRSARPSLDAFPEGERL</sequence>
<gene>
    <name evidence="1" type="ORF">M097_0897</name>
</gene>
<evidence type="ECO:0000313" key="1">
    <source>
        <dbReference type="EMBL" id="KDS32695.1"/>
    </source>
</evidence>
<organism evidence="1 2">
    <name type="scientific">Phocaeicola vulgatus str. 3775 SL</name>
    <name type="common">B</name>
    <name type="synonym">iv</name>
    <dbReference type="NCBI Taxonomy" id="1339350"/>
    <lineage>
        <taxon>Bacteria</taxon>
        <taxon>Pseudomonadati</taxon>
        <taxon>Bacteroidota</taxon>
        <taxon>Bacteroidia</taxon>
        <taxon>Bacteroidales</taxon>
        <taxon>Bacteroidaceae</taxon>
        <taxon>Phocaeicola</taxon>
    </lineage>
</organism>
<evidence type="ECO:0000313" key="2">
    <source>
        <dbReference type="Proteomes" id="UP000028134"/>
    </source>
</evidence>
<accession>A0A078RBL8</accession>
<dbReference type="AlphaFoldDB" id="A0A078RBL8"/>
<reference evidence="1 2" key="1">
    <citation type="submission" date="2014-04" db="EMBL/GenBank/DDBJ databases">
        <authorList>
            <person name="Sears C."/>
            <person name="Carroll K."/>
            <person name="Sack B.R."/>
            <person name="Qadri F."/>
            <person name="Myers L.L."/>
            <person name="Chung G.-T."/>
            <person name="Escheverria P."/>
            <person name="Fraser C.M."/>
            <person name="Sadzewicz L."/>
            <person name="Shefchek K.A."/>
            <person name="Tallon L."/>
            <person name="Das S.P."/>
            <person name="Daugherty S."/>
            <person name="Mongodin E.F."/>
        </authorList>
    </citation>
    <scope>NUCLEOTIDE SEQUENCE [LARGE SCALE GENOMIC DNA]</scope>
    <source>
        <strain evidence="2">3775 SL(B) 10 (iv)</strain>
    </source>
</reference>